<name>A0ABU3GQY7_9SPHI</name>
<accession>A0ABU3GQY7</accession>
<proteinExistence type="predicted"/>
<protein>
    <submittedName>
        <fullName evidence="1">Uncharacterized protein</fullName>
    </submittedName>
</protein>
<comment type="caution">
    <text evidence="1">The sequence shown here is derived from an EMBL/GenBank/DDBJ whole genome shotgun (WGS) entry which is preliminary data.</text>
</comment>
<keyword evidence="2" id="KW-1185">Reference proteome</keyword>
<dbReference type="Proteomes" id="UP001258315">
    <property type="component" value="Unassembled WGS sequence"/>
</dbReference>
<evidence type="ECO:0000313" key="2">
    <source>
        <dbReference type="Proteomes" id="UP001258315"/>
    </source>
</evidence>
<organism evidence="1 2">
    <name type="scientific">Mucilaginibacter terrae</name>
    <dbReference type="NCBI Taxonomy" id="1955052"/>
    <lineage>
        <taxon>Bacteria</taxon>
        <taxon>Pseudomonadati</taxon>
        <taxon>Bacteroidota</taxon>
        <taxon>Sphingobacteriia</taxon>
        <taxon>Sphingobacteriales</taxon>
        <taxon>Sphingobacteriaceae</taxon>
        <taxon>Mucilaginibacter</taxon>
    </lineage>
</organism>
<reference evidence="2" key="1">
    <citation type="submission" date="2023-07" db="EMBL/GenBank/DDBJ databases">
        <title>Functional and genomic diversity of the sorghum phyllosphere microbiome.</title>
        <authorList>
            <person name="Shade A."/>
        </authorList>
    </citation>
    <scope>NUCLEOTIDE SEQUENCE [LARGE SCALE GENOMIC DNA]</scope>
    <source>
        <strain evidence="2">SORGH_AS_0422</strain>
    </source>
</reference>
<gene>
    <name evidence="1" type="ORF">QE417_000132</name>
</gene>
<evidence type="ECO:0000313" key="1">
    <source>
        <dbReference type="EMBL" id="MDT3401060.1"/>
    </source>
</evidence>
<sequence length="336" mass="38264">MIVYFDKANYIQYLKTVDDVSEGPDTLRMLKNQLSVHLNFKIEDLDEYEQILLEEFQSGVSAHFKFTLGDDRIVRPIKKENLPSKNGIYLLDDANLSLLKKQHTVVAGGVGEEIGALNTLIIDIDYSFHSERVIGKDITNTNHLNILGLPFSTLVVVDRYIFKGPEVGGNLGLYQYNLDLILKNAFTNKQGYSRLIFIYQVNTKVANSSPYYDEGPDLEKLTTKIKKVTHKHCPAPELYFIGVPSGVIDDEHDRFIISNYLRIKSGDTLIYFDSSGVVKTNSKTVDFYSLGNKNYRDVNEIILNKISRIIEETLDKHPRYSKVPHGTQSKEVINFN</sequence>
<dbReference type="RefSeq" id="WP_311946872.1">
    <property type="nucleotide sequence ID" value="NZ_JAVLVU010000001.1"/>
</dbReference>
<dbReference type="EMBL" id="JAVLVU010000001">
    <property type="protein sequence ID" value="MDT3401060.1"/>
    <property type="molecule type" value="Genomic_DNA"/>
</dbReference>